<dbReference type="Pfam" id="PF19051">
    <property type="entry name" value="GFO_IDH_MocA_C2"/>
    <property type="match status" value="1"/>
</dbReference>
<dbReference type="Gene3D" id="3.40.50.720">
    <property type="entry name" value="NAD(P)-binding Rossmann-like Domain"/>
    <property type="match status" value="1"/>
</dbReference>
<dbReference type="InterPro" id="IPR050463">
    <property type="entry name" value="Gfo/Idh/MocA_oxidrdct_glycsds"/>
</dbReference>
<feature type="domain" description="Gfo/Idh/MocA-like oxidoreductase bacterial type C-terminal" evidence="2">
    <location>
        <begin position="212"/>
        <end position="262"/>
    </location>
</feature>
<sequence length="422" mass="46725">MTVPAGEQSSYSRREFLESSSRNAACLTVGMMGLKDVRSPVDRLQVGVIGLGDQGLELAKSFAGMGDVQVTAICDVDVARLSTGQADLKEIQNSRPLAFSDHQMMLERPDLDAVVIATPNHWHAQQAVDVLQSGRHLYLETPTAHTVEDVDRIRRVAAKSSCVVQAGLPQRYGAHFQSAVELVQSGFLGRVPLARAWAVHQRKSIGYCAESTPPRGVDYERWLGPAQHRPFTANRFHSDWNWFWDYGAGELGRWGTHNLDLAFWALKLGLPKRVSSTGGIRTFRDDRETPDTLTVTYEYPSVDVVWEHRQWGTRGIEGRTSGTAFYGERGTLVVDRSGWKVYGNRDERFAGSSEFKRNALQSFVQSIRVGDSSRASIEAGSLVSTACHLGNISYRVGRALDIDAKRLRVNDDPDATLLMSSG</sequence>
<evidence type="ECO:0000259" key="2">
    <source>
        <dbReference type="Pfam" id="PF19051"/>
    </source>
</evidence>
<reference evidence="3 4" key="1">
    <citation type="submission" date="2019-02" db="EMBL/GenBank/DDBJ databases">
        <title>Deep-cultivation of Planctomycetes and their phenomic and genomic characterization uncovers novel biology.</title>
        <authorList>
            <person name="Wiegand S."/>
            <person name="Jogler M."/>
            <person name="Boedeker C."/>
            <person name="Pinto D."/>
            <person name="Vollmers J."/>
            <person name="Rivas-Marin E."/>
            <person name="Kohn T."/>
            <person name="Peeters S.H."/>
            <person name="Heuer A."/>
            <person name="Rast P."/>
            <person name="Oberbeckmann S."/>
            <person name="Bunk B."/>
            <person name="Jeske O."/>
            <person name="Meyerdierks A."/>
            <person name="Storesund J.E."/>
            <person name="Kallscheuer N."/>
            <person name="Luecker S."/>
            <person name="Lage O.M."/>
            <person name="Pohl T."/>
            <person name="Merkel B.J."/>
            <person name="Hornburger P."/>
            <person name="Mueller R.-W."/>
            <person name="Bruemmer F."/>
            <person name="Labrenz M."/>
            <person name="Spormann A.M."/>
            <person name="Op Den Camp H."/>
            <person name="Overmann J."/>
            <person name="Amann R."/>
            <person name="Jetten M.S.M."/>
            <person name="Mascher T."/>
            <person name="Medema M.H."/>
            <person name="Devos D.P."/>
            <person name="Kaster A.-K."/>
            <person name="Ovreas L."/>
            <person name="Rohde M."/>
            <person name="Galperin M.Y."/>
            <person name="Jogler C."/>
        </authorList>
    </citation>
    <scope>NUCLEOTIDE SEQUENCE [LARGE SCALE GENOMIC DNA]</scope>
    <source>
        <strain evidence="3 4">KOR42</strain>
    </source>
</reference>
<dbReference type="PANTHER" id="PTHR43818">
    <property type="entry name" value="BCDNA.GH03377"/>
    <property type="match status" value="1"/>
</dbReference>
<dbReference type="SUPFAM" id="SSF51735">
    <property type="entry name" value="NAD(P)-binding Rossmann-fold domains"/>
    <property type="match status" value="1"/>
</dbReference>
<dbReference type="SUPFAM" id="SSF55347">
    <property type="entry name" value="Glyceraldehyde-3-phosphate dehydrogenase-like, C-terminal domain"/>
    <property type="match status" value="1"/>
</dbReference>
<comment type="caution">
    <text evidence="3">The sequence shown here is derived from an EMBL/GenBank/DDBJ whole genome shotgun (WGS) entry which is preliminary data.</text>
</comment>
<dbReference type="PANTHER" id="PTHR43818:SF5">
    <property type="entry name" value="OXIDOREDUCTASE FAMILY PROTEIN"/>
    <property type="match status" value="1"/>
</dbReference>
<evidence type="ECO:0000313" key="4">
    <source>
        <dbReference type="Proteomes" id="UP000317243"/>
    </source>
</evidence>
<keyword evidence="3" id="KW-0378">Hydrolase</keyword>
<keyword evidence="4" id="KW-1185">Reference proteome</keyword>
<dbReference type="Proteomes" id="UP000317243">
    <property type="component" value="Unassembled WGS sequence"/>
</dbReference>
<dbReference type="Gene3D" id="3.30.360.10">
    <property type="entry name" value="Dihydrodipicolinate Reductase, domain 2"/>
    <property type="match status" value="1"/>
</dbReference>
<proteinExistence type="predicted"/>
<dbReference type="EMBL" id="SIHI01000014">
    <property type="protein sequence ID" value="TWT50060.1"/>
    <property type="molecule type" value="Genomic_DNA"/>
</dbReference>
<dbReference type="InterPro" id="IPR043906">
    <property type="entry name" value="Gfo/Idh/MocA_OxRdtase_bact_C"/>
</dbReference>
<dbReference type="AlphaFoldDB" id="A0A5C5WHC8"/>
<dbReference type="OrthoDB" id="9788246at2"/>
<dbReference type="Pfam" id="PF01408">
    <property type="entry name" value="GFO_IDH_MocA"/>
    <property type="match status" value="1"/>
</dbReference>
<dbReference type="GO" id="GO:0000166">
    <property type="term" value="F:nucleotide binding"/>
    <property type="evidence" value="ECO:0007669"/>
    <property type="project" value="InterPro"/>
</dbReference>
<keyword evidence="3" id="KW-0326">Glycosidase</keyword>
<evidence type="ECO:0000313" key="3">
    <source>
        <dbReference type="EMBL" id="TWT50060.1"/>
    </source>
</evidence>
<accession>A0A5C5WHC8</accession>
<dbReference type="EC" id="3.2.1.-" evidence="3"/>
<dbReference type="GO" id="GO:0016798">
    <property type="term" value="F:hydrolase activity, acting on glycosyl bonds"/>
    <property type="evidence" value="ECO:0007669"/>
    <property type="project" value="UniProtKB-KW"/>
</dbReference>
<name>A0A5C5WHC8_9PLAN</name>
<feature type="domain" description="Gfo/Idh/MocA-like oxidoreductase N-terminal" evidence="1">
    <location>
        <begin position="45"/>
        <end position="167"/>
    </location>
</feature>
<protein>
    <submittedName>
        <fullName evidence="3">Glycosyl hydrolase family 109 protein 1</fullName>
        <ecNumber evidence="3">3.2.1.-</ecNumber>
    </submittedName>
</protein>
<dbReference type="InterPro" id="IPR000683">
    <property type="entry name" value="Gfo/Idh/MocA-like_OxRdtase_N"/>
</dbReference>
<dbReference type="RefSeq" id="WP_146511047.1">
    <property type="nucleotide sequence ID" value="NZ_SIHI01000014.1"/>
</dbReference>
<gene>
    <name evidence="3" type="ORF">KOR42_36060</name>
</gene>
<evidence type="ECO:0000259" key="1">
    <source>
        <dbReference type="Pfam" id="PF01408"/>
    </source>
</evidence>
<dbReference type="InterPro" id="IPR036291">
    <property type="entry name" value="NAD(P)-bd_dom_sf"/>
</dbReference>
<organism evidence="3 4">
    <name type="scientific">Thalassoglobus neptunius</name>
    <dbReference type="NCBI Taxonomy" id="1938619"/>
    <lineage>
        <taxon>Bacteria</taxon>
        <taxon>Pseudomonadati</taxon>
        <taxon>Planctomycetota</taxon>
        <taxon>Planctomycetia</taxon>
        <taxon>Planctomycetales</taxon>
        <taxon>Planctomycetaceae</taxon>
        <taxon>Thalassoglobus</taxon>
    </lineage>
</organism>